<evidence type="ECO:0000313" key="9">
    <source>
        <dbReference type="Proteomes" id="UP000523079"/>
    </source>
</evidence>
<feature type="region of interest" description="Disordered" evidence="7">
    <location>
        <begin position="49"/>
        <end position="70"/>
    </location>
</feature>
<dbReference type="SUPFAM" id="SSF53756">
    <property type="entry name" value="UDP-Glycosyltransferase/glycogen phosphorylase"/>
    <property type="match status" value="1"/>
</dbReference>
<name>A0A7W3ITJ8_9ACTN</name>
<feature type="compositionally biased region" description="Basic and acidic residues" evidence="7">
    <location>
        <begin position="125"/>
        <end position="142"/>
    </location>
</feature>
<dbReference type="Proteomes" id="UP000523079">
    <property type="component" value="Unassembled WGS sequence"/>
</dbReference>
<dbReference type="InterPro" id="IPR043149">
    <property type="entry name" value="TagF_N"/>
</dbReference>
<evidence type="ECO:0000256" key="1">
    <source>
        <dbReference type="ARBA" id="ARBA00004202"/>
    </source>
</evidence>
<comment type="similarity">
    <text evidence="2">Belongs to the CDP-glycerol glycerophosphotransferase family.</text>
</comment>
<evidence type="ECO:0000256" key="3">
    <source>
        <dbReference type="ARBA" id="ARBA00022475"/>
    </source>
</evidence>
<feature type="region of interest" description="Disordered" evidence="7">
    <location>
        <begin position="118"/>
        <end position="142"/>
    </location>
</feature>
<keyword evidence="4 8" id="KW-0808">Transferase</keyword>
<dbReference type="GO" id="GO:0019350">
    <property type="term" value="P:teichoic acid biosynthetic process"/>
    <property type="evidence" value="ECO:0007669"/>
    <property type="project" value="UniProtKB-KW"/>
</dbReference>
<dbReference type="PANTHER" id="PTHR37316">
    <property type="entry name" value="TEICHOIC ACID GLYCEROL-PHOSPHATE PRIMASE"/>
    <property type="match status" value="1"/>
</dbReference>
<dbReference type="Pfam" id="PF04464">
    <property type="entry name" value="Glyphos_transf"/>
    <property type="match status" value="1"/>
</dbReference>
<dbReference type="GO" id="GO:0047355">
    <property type="term" value="F:CDP-glycerol glycerophosphotransferase activity"/>
    <property type="evidence" value="ECO:0007669"/>
    <property type="project" value="InterPro"/>
</dbReference>
<protein>
    <submittedName>
        <fullName evidence="8">CDP-glycerol glycerophosphotransferase (TagB/SpsB family)</fullName>
    </submittedName>
</protein>
<organism evidence="8 9">
    <name type="scientific">Microlunatus kandeliicorticis</name>
    <dbReference type="NCBI Taxonomy" id="1759536"/>
    <lineage>
        <taxon>Bacteria</taxon>
        <taxon>Bacillati</taxon>
        <taxon>Actinomycetota</taxon>
        <taxon>Actinomycetes</taxon>
        <taxon>Propionibacteriales</taxon>
        <taxon>Propionibacteriaceae</taxon>
        <taxon>Microlunatus</taxon>
    </lineage>
</organism>
<dbReference type="GO" id="GO:0005886">
    <property type="term" value="C:plasma membrane"/>
    <property type="evidence" value="ECO:0007669"/>
    <property type="project" value="UniProtKB-SubCell"/>
</dbReference>
<proteinExistence type="inferred from homology"/>
<keyword evidence="3" id="KW-1003">Cell membrane</keyword>
<keyword evidence="6" id="KW-0472">Membrane</keyword>
<dbReference type="Gene3D" id="3.40.50.12580">
    <property type="match status" value="1"/>
</dbReference>
<accession>A0A7W3ITJ8</accession>
<gene>
    <name evidence="8" type="ORF">FHX74_002635</name>
</gene>
<evidence type="ECO:0000256" key="2">
    <source>
        <dbReference type="ARBA" id="ARBA00010488"/>
    </source>
</evidence>
<dbReference type="RefSeq" id="WP_182560625.1">
    <property type="nucleotide sequence ID" value="NZ_JACGWT010000004.1"/>
</dbReference>
<sequence length="867" mass="94612">MTEVRKSGRATAADPVGALTRRAVGLARRGWTRAPAPARRVARALARRAGLRRGSHAPPAVRRPPAPAGRRALTSRLHSLVLRPDGRLALEGWAFRLGADDPPGTALVAVGPKGTAPVPIPLTRVPREDVNTSDDDRNRDRSGTAFTAVVDPAALADADPEADHQWRIEVGLLARADADAAGSGPQPERTEPFGRADRYASTGLVSPVRHGDRVVSVRTGGREGFVVRVERPAVLVDRITDDGPVVVHVQTAGGFRPVRALAVREDEPHGRADHVRLGYRRGRVLVDPARLVPEPSRWRLELVDALGRHRVARWASPDGNAELLTTTGAGTTRLDTGDDAVLRIERGTGAALVTDVRLDGADAAAERLLVRVSGLGKTVPTADAFRLVGPRQTITAERVDVEDAPGDRPAGALTVAFTLRAASGFGGPVLPPGTGRWELEVSHHGREPEGVRLSRRLAGRLGDWMVGPSVRVRAERTAQDALAFRISPTRPVGEAGRFRAIELSRASRTESRLLLDAVLFASFDGRSVGDNPAAIRHELVRRRPDLTEYWVVAEHSVPVPDGAVPVLDRSREFYELRSRARWFVTNAFPDGQFLRRDGQRVLQTWHGTPLKRLGTDRIGFADTDQRRRALADQTAQWSWLISQNPHSTEVFRRAYLYEGTVAEIGYPRNDALTRPLTKDEDRELRSRLGLAPAEPVVLFMPTWRETGDDAITGLDLDWLVRGLGGGHRVLVRGHANTVAAGRDVRADRVVDVTTYPELSDLLRLADVLVTDYSSVMFDYSVTRRPMVFFVPDLEAYAGRDRGVYFDLADRAPGPLVTSTDAVVEEIRRAAGGVPPEHAEAYARWVADFNPWDDGGASARAVDLLLAD</sequence>
<dbReference type="InterPro" id="IPR007554">
    <property type="entry name" value="Glycerophosphate_synth"/>
</dbReference>
<dbReference type="InterPro" id="IPR051612">
    <property type="entry name" value="Teichoic_Acid_Biosynth"/>
</dbReference>
<dbReference type="Gene3D" id="3.40.50.11820">
    <property type="match status" value="1"/>
</dbReference>
<dbReference type="AlphaFoldDB" id="A0A7W3ITJ8"/>
<evidence type="ECO:0000313" key="8">
    <source>
        <dbReference type="EMBL" id="MBA8795007.1"/>
    </source>
</evidence>
<comment type="subcellular location">
    <subcellularLocation>
        <location evidence="1">Cell membrane</location>
        <topology evidence="1">Peripheral membrane protein</topology>
    </subcellularLocation>
</comment>
<dbReference type="PANTHER" id="PTHR37316:SF3">
    <property type="entry name" value="TEICHOIC ACID GLYCEROL-PHOSPHATE TRANSFERASE"/>
    <property type="match status" value="1"/>
</dbReference>
<dbReference type="EMBL" id="JACGWT010000004">
    <property type="protein sequence ID" value="MBA8795007.1"/>
    <property type="molecule type" value="Genomic_DNA"/>
</dbReference>
<evidence type="ECO:0000256" key="4">
    <source>
        <dbReference type="ARBA" id="ARBA00022679"/>
    </source>
</evidence>
<dbReference type="InterPro" id="IPR043148">
    <property type="entry name" value="TagF_C"/>
</dbReference>
<reference evidence="8 9" key="1">
    <citation type="submission" date="2020-07" db="EMBL/GenBank/DDBJ databases">
        <title>Sequencing the genomes of 1000 actinobacteria strains.</title>
        <authorList>
            <person name="Klenk H.-P."/>
        </authorList>
    </citation>
    <scope>NUCLEOTIDE SEQUENCE [LARGE SCALE GENOMIC DNA]</scope>
    <source>
        <strain evidence="8 9">DSM 100723</strain>
    </source>
</reference>
<keyword evidence="9" id="KW-1185">Reference proteome</keyword>
<evidence type="ECO:0000256" key="5">
    <source>
        <dbReference type="ARBA" id="ARBA00022944"/>
    </source>
</evidence>
<keyword evidence="5" id="KW-0777">Teichoic acid biosynthesis</keyword>
<evidence type="ECO:0000256" key="7">
    <source>
        <dbReference type="SAM" id="MobiDB-lite"/>
    </source>
</evidence>
<comment type="caution">
    <text evidence="8">The sequence shown here is derived from an EMBL/GenBank/DDBJ whole genome shotgun (WGS) entry which is preliminary data.</text>
</comment>
<evidence type="ECO:0000256" key="6">
    <source>
        <dbReference type="ARBA" id="ARBA00023136"/>
    </source>
</evidence>